<evidence type="ECO:0000256" key="2">
    <source>
        <dbReference type="ARBA" id="ARBA00008186"/>
    </source>
</evidence>
<organism evidence="7 8">
    <name type="scientific">Spizellomyces punctatus (strain DAOM BR117)</name>
    <dbReference type="NCBI Taxonomy" id="645134"/>
    <lineage>
        <taxon>Eukaryota</taxon>
        <taxon>Fungi</taxon>
        <taxon>Fungi incertae sedis</taxon>
        <taxon>Chytridiomycota</taxon>
        <taxon>Chytridiomycota incertae sedis</taxon>
        <taxon>Chytridiomycetes</taxon>
        <taxon>Spizellomycetales</taxon>
        <taxon>Spizellomycetaceae</taxon>
        <taxon>Spizellomyces</taxon>
    </lineage>
</organism>
<dbReference type="GO" id="GO:0003712">
    <property type="term" value="F:transcription coregulator activity"/>
    <property type="evidence" value="ECO:0007669"/>
    <property type="project" value="InterPro"/>
</dbReference>
<evidence type="ECO:0000313" key="7">
    <source>
        <dbReference type="EMBL" id="KND00789.1"/>
    </source>
</evidence>
<keyword evidence="5" id="KW-0175">Coiled coil</keyword>
<dbReference type="AlphaFoldDB" id="A0A0L0HIY4"/>
<evidence type="ECO:0000256" key="1">
    <source>
        <dbReference type="ARBA" id="ARBA00004123"/>
    </source>
</evidence>
<dbReference type="OrthoDB" id="5418434at2759"/>
<dbReference type="GO" id="GO:0016592">
    <property type="term" value="C:mediator complex"/>
    <property type="evidence" value="ECO:0007669"/>
    <property type="project" value="InterPro"/>
</dbReference>
<proteinExistence type="inferred from homology"/>
<sequence>MEEELDDSISSGHSTPHPESQQQTNAVLQAQLENEQLLRTLSAVEKRVVLLLTSASEAVAQLANEADGEEAEEKFAESFQVYVQTLNEIQSYLRRIFRHLSKSGILAAAGRSIPYRASLAGEEKDLELAAKRVSLLLTEVENSLGQIKRDNSDNSQESIVYEMKEED</sequence>
<evidence type="ECO:0000313" key="8">
    <source>
        <dbReference type="Proteomes" id="UP000053201"/>
    </source>
</evidence>
<dbReference type="InParanoid" id="A0A0L0HIY4"/>
<keyword evidence="8" id="KW-1185">Reference proteome</keyword>
<dbReference type="GeneID" id="27687387"/>
<dbReference type="VEuPathDB" id="FungiDB:SPPG_03902"/>
<evidence type="ECO:0000256" key="3">
    <source>
        <dbReference type="ARBA" id="ARBA00023242"/>
    </source>
</evidence>
<comment type="function">
    <text evidence="4">Component of the Mediator complex, a coactivator involved in the regulated transcription of nearly all RNA polymerase II-dependent genes. Mediator functions as a bridge to convey information from gene-specific regulatory proteins to the basal RNA polymerase II transcription machinery. Mediator is recruited to promoters by direct interactions with regulatory proteins and serves as a scaffold for the assembly of a functional pre-initiation complex with RNA polymerase II and the general transcription factors.</text>
</comment>
<dbReference type="EMBL" id="KQ257455">
    <property type="protein sequence ID" value="KND00789.1"/>
    <property type="molecule type" value="Genomic_DNA"/>
</dbReference>
<feature type="region of interest" description="Disordered" evidence="6">
    <location>
        <begin position="146"/>
        <end position="167"/>
    </location>
</feature>
<dbReference type="Pfam" id="PF10280">
    <property type="entry name" value="Med11"/>
    <property type="match status" value="1"/>
</dbReference>
<feature type="coiled-coil region" evidence="5">
    <location>
        <begin position="27"/>
        <end position="72"/>
    </location>
</feature>
<evidence type="ECO:0000256" key="6">
    <source>
        <dbReference type="SAM" id="MobiDB-lite"/>
    </source>
</evidence>
<name>A0A0L0HIY4_SPIPD</name>
<comment type="similarity">
    <text evidence="2 4">Belongs to the Mediator complex subunit 11 family.</text>
</comment>
<feature type="region of interest" description="Disordered" evidence="6">
    <location>
        <begin position="1"/>
        <end position="26"/>
    </location>
</feature>
<keyword evidence="3 4" id="KW-0539">Nucleus</keyword>
<keyword evidence="4" id="KW-0804">Transcription</keyword>
<evidence type="ECO:0000256" key="4">
    <source>
        <dbReference type="RuleBase" id="RU364147"/>
    </source>
</evidence>
<comment type="subunit">
    <text evidence="4">Component of the Mediator complex.</text>
</comment>
<comment type="subcellular location">
    <subcellularLocation>
        <location evidence="1 4">Nucleus</location>
    </subcellularLocation>
</comment>
<evidence type="ECO:0000256" key="5">
    <source>
        <dbReference type="SAM" id="Coils"/>
    </source>
</evidence>
<dbReference type="OMA" id="HTRYLTK"/>
<keyword evidence="4" id="KW-0805">Transcription regulation</keyword>
<reference evidence="7 8" key="1">
    <citation type="submission" date="2009-08" db="EMBL/GenBank/DDBJ databases">
        <title>The Genome Sequence of Spizellomyces punctatus strain DAOM BR117.</title>
        <authorList>
            <consortium name="The Broad Institute Genome Sequencing Platform"/>
            <person name="Russ C."/>
            <person name="Cuomo C."/>
            <person name="Shea T."/>
            <person name="Young S.K."/>
            <person name="Zeng Q."/>
            <person name="Koehrsen M."/>
            <person name="Haas B."/>
            <person name="Borodovsky M."/>
            <person name="Guigo R."/>
            <person name="Alvarado L."/>
            <person name="Berlin A."/>
            <person name="Bochicchio J."/>
            <person name="Borenstein D."/>
            <person name="Chapman S."/>
            <person name="Chen Z."/>
            <person name="Engels R."/>
            <person name="Freedman E."/>
            <person name="Gellesch M."/>
            <person name="Goldberg J."/>
            <person name="Griggs A."/>
            <person name="Gujja S."/>
            <person name="Heiman D."/>
            <person name="Hepburn T."/>
            <person name="Howarth C."/>
            <person name="Jen D."/>
            <person name="Larson L."/>
            <person name="Lewis B."/>
            <person name="Mehta T."/>
            <person name="Park D."/>
            <person name="Pearson M."/>
            <person name="Roberts A."/>
            <person name="Saif S."/>
            <person name="Shenoy N."/>
            <person name="Sisk P."/>
            <person name="Stolte C."/>
            <person name="Sykes S."/>
            <person name="Thomson T."/>
            <person name="Walk T."/>
            <person name="White J."/>
            <person name="Yandava C."/>
            <person name="Burger G."/>
            <person name="Gray M.W."/>
            <person name="Holland P.W.H."/>
            <person name="King N."/>
            <person name="Lang F.B.F."/>
            <person name="Roger A.J."/>
            <person name="Ruiz-Trillo I."/>
            <person name="Lander E."/>
            <person name="Nusbaum C."/>
        </authorList>
    </citation>
    <scope>NUCLEOTIDE SEQUENCE [LARGE SCALE GENOMIC DNA]</scope>
    <source>
        <strain evidence="7 8">DAOM BR117</strain>
    </source>
</reference>
<accession>A0A0L0HIY4</accession>
<keyword evidence="4" id="KW-0010">Activator</keyword>
<feature type="compositionally biased region" description="Polar residues" evidence="6">
    <location>
        <begin position="8"/>
        <end position="26"/>
    </location>
</feature>
<dbReference type="Gene3D" id="1.10.287.3490">
    <property type="match status" value="1"/>
</dbReference>
<dbReference type="InterPro" id="IPR019404">
    <property type="entry name" value="Mediator_Med11"/>
</dbReference>
<gene>
    <name evidence="4" type="primary">MED11</name>
    <name evidence="7" type="ORF">SPPG_03902</name>
</gene>
<protein>
    <recommendedName>
        <fullName evidence="4">Mediator of RNA polymerase II transcription subunit 11</fullName>
    </recommendedName>
    <alternativeName>
        <fullName evidence="4">Mediator complex subunit 11</fullName>
    </alternativeName>
</protein>
<dbReference type="Proteomes" id="UP000053201">
    <property type="component" value="Unassembled WGS sequence"/>
</dbReference>
<dbReference type="eggNOG" id="ENOG502SFGM">
    <property type="taxonomic scope" value="Eukaryota"/>
</dbReference>
<dbReference type="RefSeq" id="XP_016608828.1">
    <property type="nucleotide sequence ID" value="XM_016752151.1"/>
</dbReference>
<dbReference type="GO" id="GO:0006357">
    <property type="term" value="P:regulation of transcription by RNA polymerase II"/>
    <property type="evidence" value="ECO:0007669"/>
    <property type="project" value="InterPro"/>
</dbReference>